<dbReference type="AlphaFoldDB" id="A0A382MH56"/>
<reference evidence="2" key="1">
    <citation type="submission" date="2018-05" db="EMBL/GenBank/DDBJ databases">
        <authorList>
            <person name="Lanie J.A."/>
            <person name="Ng W.-L."/>
            <person name="Kazmierczak K.M."/>
            <person name="Andrzejewski T.M."/>
            <person name="Davidsen T.M."/>
            <person name="Wayne K.J."/>
            <person name="Tettelin H."/>
            <person name="Glass J.I."/>
            <person name="Rusch D."/>
            <person name="Podicherti R."/>
            <person name="Tsui H.-C.T."/>
            <person name="Winkler M.E."/>
        </authorList>
    </citation>
    <scope>NUCLEOTIDE SEQUENCE</scope>
</reference>
<dbReference type="EMBL" id="UINC01093626">
    <property type="protein sequence ID" value="SVC48199.1"/>
    <property type="molecule type" value="Genomic_DNA"/>
</dbReference>
<protein>
    <submittedName>
        <fullName evidence="2">Uncharacterized protein</fullName>
    </submittedName>
</protein>
<keyword evidence="1" id="KW-0472">Membrane</keyword>
<name>A0A382MH56_9ZZZZ</name>
<feature type="transmembrane region" description="Helical" evidence="1">
    <location>
        <begin position="5"/>
        <end position="23"/>
    </location>
</feature>
<evidence type="ECO:0000313" key="2">
    <source>
        <dbReference type="EMBL" id="SVC48199.1"/>
    </source>
</evidence>
<keyword evidence="1" id="KW-0812">Transmembrane</keyword>
<organism evidence="2">
    <name type="scientific">marine metagenome</name>
    <dbReference type="NCBI Taxonomy" id="408172"/>
    <lineage>
        <taxon>unclassified sequences</taxon>
        <taxon>metagenomes</taxon>
        <taxon>ecological metagenomes</taxon>
    </lineage>
</organism>
<gene>
    <name evidence="2" type="ORF">METZ01_LOCUS301053</name>
</gene>
<accession>A0A382MH56</accession>
<keyword evidence="1" id="KW-1133">Transmembrane helix</keyword>
<proteinExistence type="predicted"/>
<evidence type="ECO:0000256" key="1">
    <source>
        <dbReference type="SAM" id="Phobius"/>
    </source>
</evidence>
<sequence>MIINIVIGVWVVIGLVTITWAWMARNDWGE</sequence>